<dbReference type="GO" id="GO:0031411">
    <property type="term" value="C:gas vesicle"/>
    <property type="evidence" value="ECO:0007669"/>
    <property type="project" value="UniProtKB-SubCell"/>
</dbReference>
<dbReference type="Pfam" id="PF05121">
    <property type="entry name" value="GvpK"/>
    <property type="match status" value="1"/>
</dbReference>
<dbReference type="PANTHER" id="PTHR40137:SF2">
    <property type="entry name" value="PROTEIN GVPK 1"/>
    <property type="match status" value="1"/>
</dbReference>
<evidence type="ECO:0000313" key="4">
    <source>
        <dbReference type="EMBL" id="MPM42503.1"/>
    </source>
</evidence>
<proteinExistence type="inferred from homology"/>
<comment type="subcellular location">
    <subcellularLocation>
        <location evidence="2">Gas vesicle</location>
    </subcellularLocation>
</comment>
<name>A0A644ZV36_9ZZZZ</name>
<organism evidence="4">
    <name type="scientific">bioreactor metagenome</name>
    <dbReference type="NCBI Taxonomy" id="1076179"/>
    <lineage>
        <taxon>unclassified sequences</taxon>
        <taxon>metagenomes</taxon>
        <taxon>ecological metagenomes</taxon>
    </lineage>
</organism>
<accession>A0A644ZV36</accession>
<keyword evidence="1" id="KW-0304">Gas vesicle</keyword>
<protein>
    <recommendedName>
        <fullName evidence="5">Gas vesicle protein K</fullName>
    </recommendedName>
</protein>
<comment type="caution">
    <text evidence="4">The sequence shown here is derived from an EMBL/GenBank/DDBJ whole genome shotgun (WGS) entry which is preliminary data.</text>
</comment>
<sequence length="112" mass="12651">MSSSVDEIVHESDFTEDISNLNDSFKNRINADPKGVQQGLAKLVLTLIELLRKLMEKQAMRRIENGTVNDEEIEKLGEAFMNLELKMAELLEAFDLTEEDLNIDLGPLGNLM</sequence>
<comment type="similarity">
    <text evidence="3">Belongs to the gas vesicle GvpK family.</text>
</comment>
<evidence type="ECO:0000256" key="1">
    <source>
        <dbReference type="ARBA" id="ARBA00022987"/>
    </source>
</evidence>
<dbReference type="GO" id="GO:0031412">
    <property type="term" value="P:gas vesicle organization"/>
    <property type="evidence" value="ECO:0007669"/>
    <property type="project" value="InterPro"/>
</dbReference>
<evidence type="ECO:0000256" key="3">
    <source>
        <dbReference type="ARBA" id="ARBA00035659"/>
    </source>
</evidence>
<evidence type="ECO:0000256" key="2">
    <source>
        <dbReference type="ARBA" id="ARBA00035108"/>
    </source>
</evidence>
<dbReference type="EMBL" id="VSSQ01009755">
    <property type="protein sequence ID" value="MPM42503.1"/>
    <property type="molecule type" value="Genomic_DNA"/>
</dbReference>
<evidence type="ECO:0008006" key="5">
    <source>
        <dbReference type="Google" id="ProtNLM"/>
    </source>
</evidence>
<reference evidence="4" key="1">
    <citation type="submission" date="2019-08" db="EMBL/GenBank/DDBJ databases">
        <authorList>
            <person name="Kucharzyk K."/>
            <person name="Murdoch R.W."/>
            <person name="Higgins S."/>
            <person name="Loffler F."/>
        </authorList>
    </citation>
    <scope>NUCLEOTIDE SEQUENCE</scope>
</reference>
<dbReference type="PANTHER" id="PTHR40137">
    <property type="entry name" value="PROTEIN GVPK 1"/>
    <property type="match status" value="1"/>
</dbReference>
<dbReference type="AlphaFoldDB" id="A0A644ZV36"/>
<dbReference type="InterPro" id="IPR007805">
    <property type="entry name" value="GvpK"/>
</dbReference>
<gene>
    <name evidence="4" type="ORF">SDC9_89168</name>
</gene>